<organism evidence="9 10">
    <name type="scientific">Caldovatus aquaticus</name>
    <dbReference type="NCBI Taxonomy" id="2865671"/>
    <lineage>
        <taxon>Bacteria</taxon>
        <taxon>Pseudomonadati</taxon>
        <taxon>Pseudomonadota</taxon>
        <taxon>Alphaproteobacteria</taxon>
        <taxon>Acetobacterales</taxon>
        <taxon>Roseomonadaceae</taxon>
        <taxon>Caldovatus</taxon>
    </lineage>
</organism>
<evidence type="ECO:0000256" key="1">
    <source>
        <dbReference type="ARBA" id="ARBA00008987"/>
    </source>
</evidence>
<dbReference type="PANTHER" id="PTHR45663:SF11">
    <property type="entry name" value="GEO12009P1"/>
    <property type="match status" value="1"/>
</dbReference>
<protein>
    <recommendedName>
        <fullName evidence="7">Thioredoxin</fullName>
    </recommendedName>
</protein>
<dbReference type="InterPro" id="IPR013766">
    <property type="entry name" value="Thioredoxin_domain"/>
</dbReference>
<dbReference type="Gene3D" id="3.40.30.10">
    <property type="entry name" value="Glutaredoxin"/>
    <property type="match status" value="1"/>
</dbReference>
<sequence length="159" mass="17043">MTNGTLQVVCPRCDGLNRVPEARLGEGPRCGHCRAPLFEGRPLALDDEARFRRHLRHSGLPLLVDFWAPWCGPCRAMAPEFEAAARALEPRLRLVKVNTEEAPRLAAEFGIGSIPTLVLFAGGQEVARQAGAMPASRIIAWARSAAARAGVAAGERPAG</sequence>
<keyword evidence="5" id="KW-1015">Disulfide bond</keyword>
<keyword evidence="10" id="KW-1185">Reference proteome</keyword>
<dbReference type="PANTHER" id="PTHR45663">
    <property type="entry name" value="GEO12009P1"/>
    <property type="match status" value="1"/>
</dbReference>
<dbReference type="CDD" id="cd02947">
    <property type="entry name" value="TRX_family"/>
    <property type="match status" value="1"/>
</dbReference>
<dbReference type="InterPro" id="IPR036249">
    <property type="entry name" value="Thioredoxin-like_sf"/>
</dbReference>
<accession>A0ABS7F2A0</accession>
<dbReference type="InterPro" id="IPR005746">
    <property type="entry name" value="Thioredoxin"/>
</dbReference>
<evidence type="ECO:0000313" key="10">
    <source>
        <dbReference type="Proteomes" id="UP001519924"/>
    </source>
</evidence>
<feature type="domain" description="Thioredoxin" evidence="8">
    <location>
        <begin position="24"/>
        <end position="147"/>
    </location>
</feature>
<evidence type="ECO:0000256" key="7">
    <source>
        <dbReference type="NCBIfam" id="TIGR01068"/>
    </source>
</evidence>
<dbReference type="RefSeq" id="WP_220117480.1">
    <property type="nucleotide sequence ID" value="NZ_JAHZUY010000020.1"/>
</dbReference>
<keyword evidence="3" id="KW-0479">Metal-binding</keyword>
<keyword evidence="4" id="KW-0249">Electron transport</keyword>
<dbReference type="Pfam" id="PF00085">
    <property type="entry name" value="Thioredoxin"/>
    <property type="match status" value="1"/>
</dbReference>
<dbReference type="PROSITE" id="PS00194">
    <property type="entry name" value="THIOREDOXIN_1"/>
    <property type="match status" value="1"/>
</dbReference>
<dbReference type="InterPro" id="IPR049299">
    <property type="entry name" value="Thio2_N"/>
</dbReference>
<dbReference type="Pfam" id="PF21352">
    <property type="entry name" value="Zn_ribbon_Thio2"/>
    <property type="match status" value="1"/>
</dbReference>
<evidence type="ECO:0000256" key="6">
    <source>
        <dbReference type="ARBA" id="ARBA00023284"/>
    </source>
</evidence>
<evidence type="ECO:0000256" key="3">
    <source>
        <dbReference type="ARBA" id="ARBA00022723"/>
    </source>
</evidence>
<reference evidence="9 10" key="1">
    <citation type="submission" date="2021-08" db="EMBL/GenBank/DDBJ databases">
        <title>Caldovatus sediminis gen. nov., sp. nov., a moderately thermophilic bacterium isolated from a hot spring.</title>
        <authorList>
            <person name="Hu C.-J."/>
            <person name="Li W.-J."/>
            <person name="Xian W.-D."/>
        </authorList>
    </citation>
    <scope>NUCLEOTIDE SEQUENCE [LARGE SCALE GENOMIC DNA]</scope>
    <source>
        <strain evidence="9 10">SYSU G05006</strain>
    </source>
</reference>
<name>A0ABS7F2A0_9PROT</name>
<proteinExistence type="inferred from homology"/>
<keyword evidence="2" id="KW-0813">Transport</keyword>
<comment type="caution">
    <text evidence="9">The sequence shown here is derived from an EMBL/GenBank/DDBJ whole genome shotgun (WGS) entry which is preliminary data.</text>
</comment>
<dbReference type="Gene3D" id="2.30.30.380">
    <property type="entry name" value="Zn-finger domain of Sec23/24"/>
    <property type="match status" value="1"/>
</dbReference>
<dbReference type="Proteomes" id="UP001519924">
    <property type="component" value="Unassembled WGS sequence"/>
</dbReference>
<dbReference type="EMBL" id="JAHZUY010000020">
    <property type="protein sequence ID" value="MBW8269726.1"/>
    <property type="molecule type" value="Genomic_DNA"/>
</dbReference>
<evidence type="ECO:0000313" key="9">
    <source>
        <dbReference type="EMBL" id="MBW8269726.1"/>
    </source>
</evidence>
<dbReference type="SUPFAM" id="SSF52833">
    <property type="entry name" value="Thioredoxin-like"/>
    <property type="match status" value="1"/>
</dbReference>
<keyword evidence="6" id="KW-0676">Redox-active center</keyword>
<evidence type="ECO:0000259" key="8">
    <source>
        <dbReference type="PROSITE" id="PS51352"/>
    </source>
</evidence>
<dbReference type="PRINTS" id="PR00421">
    <property type="entry name" value="THIOREDOXIN"/>
</dbReference>
<dbReference type="NCBIfam" id="TIGR01068">
    <property type="entry name" value="thioredoxin"/>
    <property type="match status" value="1"/>
</dbReference>
<comment type="similarity">
    <text evidence="1">Belongs to the thioredoxin family.</text>
</comment>
<evidence type="ECO:0000256" key="5">
    <source>
        <dbReference type="ARBA" id="ARBA00023157"/>
    </source>
</evidence>
<dbReference type="PROSITE" id="PS51352">
    <property type="entry name" value="THIOREDOXIN_2"/>
    <property type="match status" value="1"/>
</dbReference>
<dbReference type="NCBIfam" id="NF008229">
    <property type="entry name" value="PRK10996.1"/>
    <property type="match status" value="1"/>
</dbReference>
<evidence type="ECO:0000256" key="4">
    <source>
        <dbReference type="ARBA" id="ARBA00022982"/>
    </source>
</evidence>
<evidence type="ECO:0000256" key="2">
    <source>
        <dbReference type="ARBA" id="ARBA00022448"/>
    </source>
</evidence>
<gene>
    <name evidence="9" type="primary">trxC</name>
    <name evidence="9" type="ORF">K1J50_09525</name>
</gene>
<dbReference type="InterPro" id="IPR017937">
    <property type="entry name" value="Thioredoxin_CS"/>
</dbReference>